<feature type="domain" description="Opine dehydrogenase" evidence="5">
    <location>
        <begin position="183"/>
        <end position="326"/>
    </location>
</feature>
<comment type="catalytic activity">
    <reaction evidence="4">
        <text>(R)-pantoate + NADP(+) = 2-dehydropantoate + NADPH + H(+)</text>
        <dbReference type="Rhea" id="RHEA:16233"/>
        <dbReference type="ChEBI" id="CHEBI:11561"/>
        <dbReference type="ChEBI" id="CHEBI:15378"/>
        <dbReference type="ChEBI" id="CHEBI:15980"/>
        <dbReference type="ChEBI" id="CHEBI:57783"/>
        <dbReference type="ChEBI" id="CHEBI:58349"/>
        <dbReference type="EC" id="1.1.1.169"/>
    </reaction>
</comment>
<dbReference type="GO" id="GO:0008677">
    <property type="term" value="F:2-dehydropantoate 2-reductase activity"/>
    <property type="evidence" value="ECO:0007669"/>
    <property type="project" value="UniProtKB-EC"/>
</dbReference>
<dbReference type="InterPro" id="IPR036291">
    <property type="entry name" value="NAD(P)-bd_dom_sf"/>
</dbReference>
<dbReference type="PANTHER" id="PTHR38015">
    <property type="entry name" value="BLR6086 PROTEIN"/>
    <property type="match status" value="1"/>
</dbReference>
<dbReference type="InterPro" id="IPR008927">
    <property type="entry name" value="6-PGluconate_DH-like_C_sf"/>
</dbReference>
<organism evidence="7 8">
    <name type="scientific">Roseibium album</name>
    <dbReference type="NCBI Taxonomy" id="311410"/>
    <lineage>
        <taxon>Bacteria</taxon>
        <taxon>Pseudomonadati</taxon>
        <taxon>Pseudomonadota</taxon>
        <taxon>Alphaproteobacteria</taxon>
        <taxon>Hyphomicrobiales</taxon>
        <taxon>Stappiaceae</taxon>
        <taxon>Roseibium</taxon>
    </lineage>
</organism>
<dbReference type="Gene3D" id="1.10.1040.10">
    <property type="entry name" value="N-(1-d-carboxylethyl)-l-norvaline Dehydrogenase, domain 2"/>
    <property type="match status" value="1"/>
</dbReference>
<evidence type="ECO:0000256" key="3">
    <source>
        <dbReference type="ARBA" id="ARBA00022655"/>
    </source>
</evidence>
<dbReference type="OrthoDB" id="6135265at2"/>
<name>A0A0M6Z966_9HYPH</name>
<dbReference type="SUPFAM" id="SSF51735">
    <property type="entry name" value="NAD(P)-binding Rossmann-fold domains"/>
    <property type="match status" value="1"/>
</dbReference>
<proteinExistence type="predicted"/>
<evidence type="ECO:0000259" key="6">
    <source>
        <dbReference type="Pfam" id="PF02558"/>
    </source>
</evidence>
<keyword evidence="8" id="KW-1185">Reference proteome</keyword>
<dbReference type="PANTHER" id="PTHR38015:SF1">
    <property type="entry name" value="OPINE DEHYDROGENASE DOMAIN-CONTAINING PROTEIN"/>
    <property type="match status" value="1"/>
</dbReference>
<keyword evidence="3" id="KW-0566">Pantothenate biosynthesis</keyword>
<dbReference type="PROSITE" id="PS51257">
    <property type="entry name" value="PROKAR_LIPOPROTEIN"/>
    <property type="match status" value="1"/>
</dbReference>
<dbReference type="InterPro" id="IPR013328">
    <property type="entry name" value="6PGD_dom2"/>
</dbReference>
<comment type="pathway">
    <text evidence="1">Cofactor biosynthesis; (R)-pantothenate biosynthesis; (R)-pantoate from 3-methyl-2-oxobutanoate: step 2/2.</text>
</comment>
<dbReference type="Pfam" id="PF02558">
    <property type="entry name" value="ApbA"/>
    <property type="match status" value="1"/>
</dbReference>
<dbReference type="GO" id="GO:0015940">
    <property type="term" value="P:pantothenate biosynthetic process"/>
    <property type="evidence" value="ECO:0007669"/>
    <property type="project" value="UniProtKB-UniPathway"/>
</dbReference>
<evidence type="ECO:0000313" key="7">
    <source>
        <dbReference type="EMBL" id="CTQ70289.1"/>
    </source>
</evidence>
<feature type="domain" description="Ketopantoate reductase N-terminal" evidence="6">
    <location>
        <begin position="7"/>
        <end position="105"/>
    </location>
</feature>
<keyword evidence="7" id="KW-0560">Oxidoreductase</keyword>
<dbReference type="Gene3D" id="3.40.50.720">
    <property type="entry name" value="NAD(P)-binding Rossmann-like Domain"/>
    <property type="match status" value="1"/>
</dbReference>
<evidence type="ECO:0000256" key="1">
    <source>
        <dbReference type="ARBA" id="ARBA00004994"/>
    </source>
</evidence>
<dbReference type="InterPro" id="IPR003421">
    <property type="entry name" value="Opine_DH"/>
</dbReference>
<evidence type="ECO:0000256" key="4">
    <source>
        <dbReference type="ARBA" id="ARBA00048793"/>
    </source>
</evidence>
<dbReference type="SUPFAM" id="SSF48179">
    <property type="entry name" value="6-phosphogluconate dehydrogenase C-terminal domain-like"/>
    <property type="match status" value="1"/>
</dbReference>
<dbReference type="Pfam" id="PF02317">
    <property type="entry name" value="Octopine_DH"/>
    <property type="match status" value="1"/>
</dbReference>
<evidence type="ECO:0000313" key="8">
    <source>
        <dbReference type="Proteomes" id="UP000049983"/>
    </source>
</evidence>
<dbReference type="Proteomes" id="UP000049983">
    <property type="component" value="Unassembled WGS sequence"/>
</dbReference>
<dbReference type="InterPro" id="IPR051729">
    <property type="entry name" value="Opine/Lysopine_DH"/>
</dbReference>
<evidence type="ECO:0000256" key="2">
    <source>
        <dbReference type="ARBA" id="ARBA00019465"/>
    </source>
</evidence>
<sequence length="368" mass="39942">MKNPMRIGIAGAGAIACGTAALLHRNKHIPTLWSPSGTSTTVFETTPLLAHGVIETEFTPDIANSAQELAEGCDALILALPATGHKSVMDALVPHIREGQHIIISSHASFGAVYLTQALMARGVSAPVTAWGTTIVSGRRLEGNKVRVNTIRNRVDLCTVPEAASDDGLDLCQLLFGDRFKPRDGLLAILLSNLNPQNHLGIALCNITRMERGEDWSQGLNVTPKVGRLLEQLDLERLAIAKALNLDVKTIFEHFHQSFHVPIGTISEMNQQMHTHGYGGLGPTTADSRYVTEDVPYGLQVTAALGRLVDRPAALHEAGIRLFSAMYGREFAQENEFLHALDMESYSLCDLQHASRTGVLHRPSTPET</sequence>
<dbReference type="EMBL" id="CXWC01000010">
    <property type="protein sequence ID" value="CTQ70289.1"/>
    <property type="molecule type" value="Genomic_DNA"/>
</dbReference>
<dbReference type="STRING" id="311410.LA5095_01210"/>
<gene>
    <name evidence="7" type="primary">odh</name>
    <name evidence="7" type="ORF">LA5096_02465</name>
</gene>
<protein>
    <recommendedName>
        <fullName evidence="2">2-dehydropantoate 2-reductase</fullName>
    </recommendedName>
</protein>
<accession>A0A0M6Z966</accession>
<evidence type="ECO:0000259" key="5">
    <source>
        <dbReference type="Pfam" id="PF02317"/>
    </source>
</evidence>
<dbReference type="UniPathway" id="UPA00028">
    <property type="reaction ID" value="UER00004"/>
</dbReference>
<reference evidence="8" key="1">
    <citation type="submission" date="2015-07" db="EMBL/GenBank/DDBJ databases">
        <authorList>
            <person name="Rodrigo-Torres Lidia"/>
            <person name="Arahal R.David."/>
        </authorList>
    </citation>
    <scope>NUCLEOTIDE SEQUENCE [LARGE SCALE GENOMIC DNA]</scope>
    <source>
        <strain evidence="8">CECT 5096</strain>
    </source>
</reference>
<dbReference type="AlphaFoldDB" id="A0A0M6Z966"/>
<dbReference type="InterPro" id="IPR013332">
    <property type="entry name" value="KPR_N"/>
</dbReference>